<evidence type="ECO:0000313" key="1">
    <source>
        <dbReference type="EMBL" id="MFB9088420.1"/>
    </source>
</evidence>
<evidence type="ECO:0008006" key="3">
    <source>
        <dbReference type="Google" id="ProtNLM"/>
    </source>
</evidence>
<gene>
    <name evidence="1" type="ORF">ACFFUU_02275</name>
</gene>
<comment type="caution">
    <text evidence="1">The sequence shown here is derived from an EMBL/GenBank/DDBJ whole genome shotgun (WGS) entry which is preliminary data.</text>
</comment>
<dbReference type="EMBL" id="JBHMFB010000004">
    <property type="protein sequence ID" value="MFB9088420.1"/>
    <property type="molecule type" value="Genomic_DNA"/>
</dbReference>
<reference evidence="1 2" key="1">
    <citation type="submission" date="2024-09" db="EMBL/GenBank/DDBJ databases">
        <authorList>
            <person name="Sun Q."/>
            <person name="Mori K."/>
        </authorList>
    </citation>
    <scope>NUCLEOTIDE SEQUENCE [LARGE SCALE GENOMIC DNA]</scope>
    <source>
        <strain evidence="1 2">CECT 8460</strain>
    </source>
</reference>
<organism evidence="1 2">
    <name type="scientific">Flavobacterium paronense</name>
    <dbReference type="NCBI Taxonomy" id="1392775"/>
    <lineage>
        <taxon>Bacteria</taxon>
        <taxon>Pseudomonadati</taxon>
        <taxon>Bacteroidota</taxon>
        <taxon>Flavobacteriia</taxon>
        <taxon>Flavobacteriales</taxon>
        <taxon>Flavobacteriaceae</taxon>
        <taxon>Flavobacterium</taxon>
    </lineage>
</organism>
<dbReference type="PROSITE" id="PS51257">
    <property type="entry name" value="PROKAR_LIPOPROTEIN"/>
    <property type="match status" value="1"/>
</dbReference>
<name>A0ABV5GBD2_9FLAO</name>
<dbReference type="RefSeq" id="WP_290284427.1">
    <property type="nucleotide sequence ID" value="NZ_JAUFQN010000019.1"/>
</dbReference>
<evidence type="ECO:0000313" key="2">
    <source>
        <dbReference type="Proteomes" id="UP001589576"/>
    </source>
</evidence>
<protein>
    <recommendedName>
        <fullName evidence="3">Gliding motility lipoprotein GldH</fullName>
    </recommendedName>
</protein>
<keyword evidence="2" id="KW-1185">Reference proteome</keyword>
<proteinExistence type="predicted"/>
<sequence length="170" mass="20002">MKYILYLSLILFFVSCKQENKNLKKTIQKKPYYTSYSGKESSWDLYFPDTIVLNRKYKGRIVYKGILDTITTSFEDEHSRYIKVVLMTSDKLNGHLETLRKMAKDTFGAINYREIPFYDISFKKPGVNYIQGYIIDQVFLEAKGTKPKDSLVRMIEKQVTVNCKVFVKKE</sequence>
<dbReference type="Proteomes" id="UP001589576">
    <property type="component" value="Unassembled WGS sequence"/>
</dbReference>
<accession>A0ABV5GBD2</accession>